<evidence type="ECO:0008006" key="4">
    <source>
        <dbReference type="Google" id="ProtNLM"/>
    </source>
</evidence>
<keyword evidence="1" id="KW-0732">Signal</keyword>
<evidence type="ECO:0000313" key="2">
    <source>
        <dbReference type="EMBL" id="GGO28032.1"/>
    </source>
</evidence>
<dbReference type="Proteomes" id="UP000598196">
    <property type="component" value="Unassembled WGS sequence"/>
</dbReference>
<proteinExistence type="predicted"/>
<evidence type="ECO:0000256" key="1">
    <source>
        <dbReference type="SAM" id="SignalP"/>
    </source>
</evidence>
<sequence>MGMRFSLLAALSLVMLVSACGTRLNPFNWFGGAEASPPADTQQLPSKADPRLLALQITELKVEPMPGGAIVRATAVMESQGWWQAELVALEDEPVDGAMVYEFRVFPPQRQTRVSTPQSRQVTAAVFLSDIRLSTIRSITVQGQTNGLTSRR</sequence>
<dbReference type="PROSITE" id="PS51257">
    <property type="entry name" value="PROKAR_LIPOPROTEIN"/>
    <property type="match status" value="1"/>
</dbReference>
<organism evidence="2 3">
    <name type="scientific">Gemmobacter aquaticus</name>
    <dbReference type="NCBI Taxonomy" id="490185"/>
    <lineage>
        <taxon>Bacteria</taxon>
        <taxon>Pseudomonadati</taxon>
        <taxon>Pseudomonadota</taxon>
        <taxon>Alphaproteobacteria</taxon>
        <taxon>Rhodobacterales</taxon>
        <taxon>Paracoccaceae</taxon>
        <taxon>Gemmobacter</taxon>
    </lineage>
</organism>
<feature type="chain" id="PRO_5038093968" description="Lipoprotein" evidence="1">
    <location>
        <begin position="20"/>
        <end position="152"/>
    </location>
</feature>
<comment type="caution">
    <text evidence="2">The sequence shown here is derived from an EMBL/GenBank/DDBJ whole genome shotgun (WGS) entry which is preliminary data.</text>
</comment>
<protein>
    <recommendedName>
        <fullName evidence="4">Lipoprotein</fullName>
    </recommendedName>
</protein>
<dbReference type="EMBL" id="BMLP01000001">
    <property type="protein sequence ID" value="GGO28032.1"/>
    <property type="molecule type" value="Genomic_DNA"/>
</dbReference>
<reference evidence="2 3" key="1">
    <citation type="journal article" date="2014" name="Int. J. Syst. Evol. Microbiol.">
        <title>Complete genome sequence of Corynebacterium casei LMG S-19264T (=DSM 44701T), isolated from a smear-ripened cheese.</title>
        <authorList>
            <consortium name="US DOE Joint Genome Institute (JGI-PGF)"/>
            <person name="Walter F."/>
            <person name="Albersmeier A."/>
            <person name="Kalinowski J."/>
            <person name="Ruckert C."/>
        </authorList>
    </citation>
    <scope>NUCLEOTIDE SEQUENCE [LARGE SCALE GENOMIC DNA]</scope>
    <source>
        <strain evidence="2 3">CGMCC 1.7029</strain>
    </source>
</reference>
<dbReference type="AlphaFoldDB" id="A0A917YJ34"/>
<evidence type="ECO:0000313" key="3">
    <source>
        <dbReference type="Proteomes" id="UP000598196"/>
    </source>
</evidence>
<keyword evidence="3" id="KW-1185">Reference proteome</keyword>
<gene>
    <name evidence="2" type="ORF">GCM10010991_10450</name>
</gene>
<feature type="signal peptide" evidence="1">
    <location>
        <begin position="1"/>
        <end position="19"/>
    </location>
</feature>
<accession>A0A917YJ34</accession>
<name>A0A917YJ34_9RHOB</name>